<dbReference type="InterPro" id="IPR013785">
    <property type="entry name" value="Aldolase_TIM"/>
</dbReference>
<keyword evidence="2" id="KW-0288">FMN</keyword>
<dbReference type="Pfam" id="PF03060">
    <property type="entry name" value="NMO"/>
    <property type="match status" value="1"/>
</dbReference>
<dbReference type="PANTHER" id="PTHR32332:SF20">
    <property type="entry name" value="2-NITROPROPANE DIOXYGENASE-LIKE PROTEIN"/>
    <property type="match status" value="1"/>
</dbReference>
<dbReference type="EMBL" id="BAABUJ010000012">
    <property type="protein sequence ID" value="GAA5799191.1"/>
    <property type="molecule type" value="Genomic_DNA"/>
</dbReference>
<protein>
    <recommendedName>
        <fullName evidence="6">Nitronate monooxygenase</fullName>
    </recommendedName>
</protein>
<evidence type="ECO:0000256" key="2">
    <source>
        <dbReference type="ARBA" id="ARBA00022643"/>
    </source>
</evidence>
<evidence type="ECO:0000313" key="5">
    <source>
        <dbReference type="Proteomes" id="UP001476247"/>
    </source>
</evidence>
<name>A0ABP9XWP7_9FUNG</name>
<reference evidence="4 5" key="1">
    <citation type="submission" date="2024-04" db="EMBL/GenBank/DDBJ databases">
        <title>genome sequences of Mucor flavus KT1a and Helicostylum pulchrum KT1b strains isolation_sourced from the surface of a dry-aged beef.</title>
        <authorList>
            <person name="Toyotome T."/>
            <person name="Hosono M."/>
            <person name="Torimaru M."/>
            <person name="Fukuda K."/>
            <person name="Mikami N."/>
        </authorList>
    </citation>
    <scope>NUCLEOTIDE SEQUENCE [LARGE SCALE GENOMIC DNA]</scope>
    <source>
        <strain evidence="4 5">KT1b</strain>
    </source>
</reference>
<keyword evidence="3" id="KW-0560">Oxidoreductase</keyword>
<dbReference type="PANTHER" id="PTHR32332">
    <property type="entry name" value="2-NITROPROPANE DIOXYGENASE"/>
    <property type="match status" value="1"/>
</dbReference>
<dbReference type="InterPro" id="IPR004136">
    <property type="entry name" value="NMO"/>
</dbReference>
<comment type="caution">
    <text evidence="4">The sequence shown here is derived from an EMBL/GenBank/DDBJ whole genome shotgun (WGS) entry which is preliminary data.</text>
</comment>
<gene>
    <name evidence="4" type="ORF">HPULCUR_004601</name>
</gene>
<accession>A0ABP9XWP7</accession>
<sequence>MVLKTKLTEMLGIQHPIVQGGMQYVGVAELVSAVSNAGGLGLITALTQPTPEALRNEIKRCRTMTDKPFGVNLTFLPAIVPPPYEEYAQVIIDEGIKVVETAGNNPGKYIKMFKEAGIVVLHKCTAIRHAISAQRLGVDIISIDGYECAGHPGEDDVTGLILLAKSAKVLNIPYIASGGFGDGSGLAAALALGAEGVNMGTRFMCTVESPIHHNIKEAIVKADERSTSLVFRPFRNTSRIFKNSIAVEVNKREKNPDVQFEDVRELVSGARGKQVYTTGDPEFGLWTAGQVVGLIDDIPTCEVLVSRMVRDAEEIISQRLNKIYTPNSKFLVKRADPISKGEYHPTELLGNLTA</sequence>
<evidence type="ECO:0000256" key="3">
    <source>
        <dbReference type="ARBA" id="ARBA00023002"/>
    </source>
</evidence>
<dbReference type="Gene3D" id="3.20.20.70">
    <property type="entry name" value="Aldolase class I"/>
    <property type="match status" value="1"/>
</dbReference>
<dbReference type="SUPFAM" id="SSF51412">
    <property type="entry name" value="Inosine monophosphate dehydrogenase (IMPDH)"/>
    <property type="match status" value="1"/>
</dbReference>
<proteinExistence type="predicted"/>
<dbReference type="Proteomes" id="UP001476247">
    <property type="component" value="Unassembled WGS sequence"/>
</dbReference>
<dbReference type="CDD" id="cd04730">
    <property type="entry name" value="NPD_like"/>
    <property type="match status" value="1"/>
</dbReference>
<evidence type="ECO:0000256" key="1">
    <source>
        <dbReference type="ARBA" id="ARBA00022630"/>
    </source>
</evidence>
<evidence type="ECO:0000313" key="4">
    <source>
        <dbReference type="EMBL" id="GAA5799191.1"/>
    </source>
</evidence>
<keyword evidence="1" id="KW-0285">Flavoprotein</keyword>
<keyword evidence="5" id="KW-1185">Reference proteome</keyword>
<evidence type="ECO:0008006" key="6">
    <source>
        <dbReference type="Google" id="ProtNLM"/>
    </source>
</evidence>
<organism evidence="4 5">
    <name type="scientific">Helicostylum pulchrum</name>
    <dbReference type="NCBI Taxonomy" id="562976"/>
    <lineage>
        <taxon>Eukaryota</taxon>
        <taxon>Fungi</taxon>
        <taxon>Fungi incertae sedis</taxon>
        <taxon>Mucoromycota</taxon>
        <taxon>Mucoromycotina</taxon>
        <taxon>Mucoromycetes</taxon>
        <taxon>Mucorales</taxon>
        <taxon>Mucorineae</taxon>
        <taxon>Mucoraceae</taxon>
        <taxon>Helicostylum</taxon>
    </lineage>
</organism>